<dbReference type="OMA" id="AHEHARP"/>
<evidence type="ECO:0000313" key="4">
    <source>
        <dbReference type="EnsemblMetazoa" id="CapteP197781"/>
    </source>
</evidence>
<proteinExistence type="predicted"/>
<dbReference type="EnsemblMetazoa" id="CapteT197781">
    <property type="protein sequence ID" value="CapteP197781"/>
    <property type="gene ID" value="CapteG197781"/>
</dbReference>
<feature type="transmembrane region" description="Helical" evidence="2">
    <location>
        <begin position="45"/>
        <end position="71"/>
    </location>
</feature>
<keyword evidence="5" id="KW-1185">Reference proteome</keyword>
<dbReference type="Proteomes" id="UP000014760">
    <property type="component" value="Unassembled WGS sequence"/>
</dbReference>
<keyword evidence="2" id="KW-0472">Membrane</keyword>
<feature type="region of interest" description="Disordered" evidence="1">
    <location>
        <begin position="531"/>
        <end position="555"/>
    </location>
</feature>
<feature type="compositionally biased region" description="Basic and acidic residues" evidence="1">
    <location>
        <begin position="444"/>
        <end position="464"/>
    </location>
</feature>
<dbReference type="AlphaFoldDB" id="R7TJW2"/>
<dbReference type="OrthoDB" id="10520517at2759"/>
<reference evidence="3 5" key="2">
    <citation type="journal article" date="2013" name="Nature">
        <title>Insights into bilaterian evolution from three spiralian genomes.</title>
        <authorList>
            <person name="Simakov O."/>
            <person name="Marletaz F."/>
            <person name="Cho S.J."/>
            <person name="Edsinger-Gonzales E."/>
            <person name="Havlak P."/>
            <person name="Hellsten U."/>
            <person name="Kuo D.H."/>
            <person name="Larsson T."/>
            <person name="Lv J."/>
            <person name="Arendt D."/>
            <person name="Savage R."/>
            <person name="Osoegawa K."/>
            <person name="de Jong P."/>
            <person name="Grimwood J."/>
            <person name="Chapman J.A."/>
            <person name="Shapiro H."/>
            <person name="Aerts A."/>
            <person name="Otillar R.P."/>
            <person name="Terry A.Y."/>
            <person name="Boore J.L."/>
            <person name="Grigoriev I.V."/>
            <person name="Lindberg D.R."/>
            <person name="Seaver E.C."/>
            <person name="Weisblat D.A."/>
            <person name="Putnam N.H."/>
            <person name="Rokhsar D.S."/>
        </authorList>
    </citation>
    <scope>NUCLEOTIDE SEQUENCE</scope>
    <source>
        <strain evidence="3 5">I ESC-2004</strain>
    </source>
</reference>
<evidence type="ECO:0000313" key="5">
    <source>
        <dbReference type="Proteomes" id="UP000014760"/>
    </source>
</evidence>
<evidence type="ECO:0000313" key="3">
    <source>
        <dbReference type="EMBL" id="ELT94009.1"/>
    </source>
</evidence>
<reference evidence="5" key="1">
    <citation type="submission" date="2012-12" db="EMBL/GenBank/DDBJ databases">
        <authorList>
            <person name="Hellsten U."/>
            <person name="Grimwood J."/>
            <person name="Chapman J.A."/>
            <person name="Shapiro H."/>
            <person name="Aerts A."/>
            <person name="Otillar R.P."/>
            <person name="Terry A.Y."/>
            <person name="Boore J.L."/>
            <person name="Simakov O."/>
            <person name="Marletaz F."/>
            <person name="Cho S.-J."/>
            <person name="Edsinger-Gonzales E."/>
            <person name="Havlak P."/>
            <person name="Kuo D.-H."/>
            <person name="Larsson T."/>
            <person name="Lv J."/>
            <person name="Arendt D."/>
            <person name="Savage R."/>
            <person name="Osoegawa K."/>
            <person name="de Jong P."/>
            <person name="Lindberg D.R."/>
            <person name="Seaver E.C."/>
            <person name="Weisblat D.A."/>
            <person name="Putnam N.H."/>
            <person name="Grigoriev I.V."/>
            <person name="Rokhsar D.S."/>
        </authorList>
    </citation>
    <scope>NUCLEOTIDE SEQUENCE</scope>
    <source>
        <strain evidence="5">I ESC-2004</strain>
    </source>
</reference>
<organism evidence="3">
    <name type="scientific">Capitella teleta</name>
    <name type="common">Polychaete worm</name>
    <dbReference type="NCBI Taxonomy" id="283909"/>
    <lineage>
        <taxon>Eukaryota</taxon>
        <taxon>Metazoa</taxon>
        <taxon>Spiralia</taxon>
        <taxon>Lophotrochozoa</taxon>
        <taxon>Annelida</taxon>
        <taxon>Polychaeta</taxon>
        <taxon>Sedentaria</taxon>
        <taxon>Scolecida</taxon>
        <taxon>Capitellidae</taxon>
        <taxon>Capitella</taxon>
    </lineage>
</organism>
<dbReference type="EMBL" id="AMQN01002552">
    <property type="status" value="NOT_ANNOTATED_CDS"/>
    <property type="molecule type" value="Genomic_DNA"/>
</dbReference>
<evidence type="ECO:0000256" key="1">
    <source>
        <dbReference type="SAM" id="MobiDB-lite"/>
    </source>
</evidence>
<protein>
    <submittedName>
        <fullName evidence="3 4">Uncharacterized protein</fullName>
    </submittedName>
</protein>
<keyword evidence="2" id="KW-1133">Transmembrane helix</keyword>
<accession>R7TJW2</accession>
<dbReference type="EMBL" id="KB309538">
    <property type="protein sequence ID" value="ELT94009.1"/>
    <property type="molecule type" value="Genomic_DNA"/>
</dbReference>
<keyword evidence="2" id="KW-0812">Transmembrane</keyword>
<name>R7TJW2_CAPTE</name>
<gene>
    <name evidence="3" type="ORF">CAPTEDRAFT_197781</name>
</gene>
<dbReference type="HOGENOM" id="CLU_491126_0_0_1"/>
<reference evidence="4" key="3">
    <citation type="submission" date="2015-06" db="UniProtKB">
        <authorList>
            <consortium name="EnsemblMetazoa"/>
        </authorList>
    </citation>
    <scope>IDENTIFICATION</scope>
</reference>
<feature type="region of interest" description="Disordered" evidence="1">
    <location>
        <begin position="444"/>
        <end position="465"/>
    </location>
</feature>
<sequence length="555" mass="63720">MKLPDIDTDEESKTALSALPLILKGNSSAANSGYYDYWLPKYPSLLTVIALDTLFTLIVAVVVVSCVMGIVRKRAQLREERDKLGRIIQLHFWENEEKICQLLQIINKMRETIIFREVTELHLLAFKYRHENRIIGQKPMKENLPTSFEGTLPNTQPVFDTLMAIKKVERLFDALAVELPCKGRCPPNITRAFSSHLFNISQGTCAVWSNHKGKLIISLLQYFAGRGAADRFSSYLISDDDLESMIVARVPYAGQLCLKVDHFVLMEVDISSDLKIDIRNKIRYIDTTFSKNSRLLLIKEKQMMEAYYMAREICLKNNFIQNKNYFPDIVSKVGEASKVGDCVIFLRHLLRLMCTAQNIRKLESDDKFFQFLMQLHEALYSWSDTQTMLEVIERSRSNIYSYLRGLTAEQILMDKEFTKAKLEHVEKELYRHLNYLTVKQVHDEREKRNPLRRADTDPKMRSMDSETSVYTMAMSASSFLMKRQASQEKGDLDCLHQQSIDQSSLLSGSSMYATAASLSSVNENIPLMGTPNKGLRLERQQSPLSDVSDYLETAV</sequence>
<evidence type="ECO:0000256" key="2">
    <source>
        <dbReference type="SAM" id="Phobius"/>
    </source>
</evidence>